<dbReference type="EMBL" id="MU157853">
    <property type="protein sequence ID" value="KAF9528364.1"/>
    <property type="molecule type" value="Genomic_DNA"/>
</dbReference>
<accession>A0A9P6JQ54</accession>
<evidence type="ECO:0000256" key="1">
    <source>
        <dbReference type="SAM" id="MobiDB-lite"/>
    </source>
</evidence>
<feature type="region of interest" description="Disordered" evidence="1">
    <location>
        <begin position="1"/>
        <end position="22"/>
    </location>
</feature>
<dbReference type="OrthoDB" id="192702at2759"/>
<organism evidence="2 3">
    <name type="scientific">Crepidotus variabilis</name>
    <dbReference type="NCBI Taxonomy" id="179855"/>
    <lineage>
        <taxon>Eukaryota</taxon>
        <taxon>Fungi</taxon>
        <taxon>Dikarya</taxon>
        <taxon>Basidiomycota</taxon>
        <taxon>Agaricomycotina</taxon>
        <taxon>Agaricomycetes</taxon>
        <taxon>Agaricomycetidae</taxon>
        <taxon>Agaricales</taxon>
        <taxon>Agaricineae</taxon>
        <taxon>Crepidotaceae</taxon>
        <taxon>Crepidotus</taxon>
    </lineage>
</organism>
<evidence type="ECO:0000313" key="3">
    <source>
        <dbReference type="Proteomes" id="UP000807306"/>
    </source>
</evidence>
<dbReference type="Pfam" id="PF11017">
    <property type="entry name" value="DUF2855"/>
    <property type="match status" value="1"/>
</dbReference>
<proteinExistence type="predicted"/>
<comment type="caution">
    <text evidence="2">The sequence shown here is derived from an EMBL/GenBank/DDBJ whole genome shotgun (WGS) entry which is preliminary data.</text>
</comment>
<dbReference type="Proteomes" id="UP000807306">
    <property type="component" value="Unassembled WGS sequence"/>
</dbReference>
<keyword evidence="3" id="KW-1185">Reference proteome</keyword>
<name>A0A9P6JQ54_9AGAR</name>
<gene>
    <name evidence="2" type="ORF">CPB83DRAFT_813960</name>
</gene>
<protein>
    <recommendedName>
        <fullName evidence="4">DUF2855 family protein</fullName>
    </recommendedName>
</protein>
<dbReference type="AlphaFoldDB" id="A0A9P6JQ54"/>
<dbReference type="InterPro" id="IPR021276">
    <property type="entry name" value="DUF2855"/>
</dbReference>
<sequence>MSPKSPSNEANVTLCSPRSSAGGDANSVIVVRSAKPSWIPTNHVLLRMDKFGFSANNITYQALGEHAHFRYFDFHQAPESANPQCSAKTHGVTPVWGFGTVINSTHPKIKNGERVYGYLAPTRYLLLPVGPADVNKFAFYVPRLHLPADRRPYNQILRCESDPQYTPNPVVEDLTMLYRPLFWTSYWCEDWLHTSGYRGDASAIVISSASAKTAFCLAYLINKRLERGEIKSGTKIIGLTSRRNLAFVKRLRFYHEVLDYDNFTSSPTFQAPRNQRWIYVDVAGNDELNARINSYFASPYTHHLAACVQLGLTNMLPTSKGVSSRDWSKNTFEIAGSADKSEVTSSFWPKMEQFFMPEWLDVRKLQIPIYDIFQRQNQAWEELMVDCKDWVELTRVNGSENVKNAYLKLVKEGLGPDKGFIWSMWDADMEPCPSEPQPLVSRL</sequence>
<evidence type="ECO:0008006" key="4">
    <source>
        <dbReference type="Google" id="ProtNLM"/>
    </source>
</evidence>
<reference evidence="2" key="1">
    <citation type="submission" date="2020-11" db="EMBL/GenBank/DDBJ databases">
        <authorList>
            <consortium name="DOE Joint Genome Institute"/>
            <person name="Ahrendt S."/>
            <person name="Riley R."/>
            <person name="Andreopoulos W."/>
            <person name="Labutti K."/>
            <person name="Pangilinan J."/>
            <person name="Ruiz-Duenas F.J."/>
            <person name="Barrasa J.M."/>
            <person name="Sanchez-Garcia M."/>
            <person name="Camarero S."/>
            <person name="Miyauchi S."/>
            <person name="Serrano A."/>
            <person name="Linde D."/>
            <person name="Babiker R."/>
            <person name="Drula E."/>
            <person name="Ayuso-Fernandez I."/>
            <person name="Pacheco R."/>
            <person name="Padilla G."/>
            <person name="Ferreira P."/>
            <person name="Barriuso J."/>
            <person name="Kellner H."/>
            <person name="Castanera R."/>
            <person name="Alfaro M."/>
            <person name="Ramirez L."/>
            <person name="Pisabarro A.G."/>
            <person name="Kuo A."/>
            <person name="Tritt A."/>
            <person name="Lipzen A."/>
            <person name="He G."/>
            <person name="Yan M."/>
            <person name="Ng V."/>
            <person name="Cullen D."/>
            <person name="Martin F."/>
            <person name="Rosso M.-N."/>
            <person name="Henrissat B."/>
            <person name="Hibbett D."/>
            <person name="Martinez A.T."/>
            <person name="Grigoriev I.V."/>
        </authorList>
    </citation>
    <scope>NUCLEOTIDE SEQUENCE</scope>
    <source>
        <strain evidence="2">CBS 506.95</strain>
    </source>
</reference>
<evidence type="ECO:0000313" key="2">
    <source>
        <dbReference type="EMBL" id="KAF9528364.1"/>
    </source>
</evidence>
<feature type="compositionally biased region" description="Polar residues" evidence="1">
    <location>
        <begin position="1"/>
        <end position="19"/>
    </location>
</feature>